<evidence type="ECO:0000313" key="2">
    <source>
        <dbReference type="Proteomes" id="UP000547879"/>
    </source>
</evidence>
<dbReference type="SUPFAM" id="SSF48452">
    <property type="entry name" value="TPR-like"/>
    <property type="match status" value="1"/>
</dbReference>
<dbReference type="Gene3D" id="1.25.40.10">
    <property type="entry name" value="Tetratricopeptide repeat domain"/>
    <property type="match status" value="1"/>
</dbReference>
<comment type="caution">
    <text evidence="1">The sequence shown here is derived from an EMBL/GenBank/DDBJ whole genome shotgun (WGS) entry which is preliminary data.</text>
</comment>
<dbReference type="EMBL" id="JACHEG010000016">
    <property type="protein sequence ID" value="MBB6166224.1"/>
    <property type="molecule type" value="Genomic_DNA"/>
</dbReference>
<sequence>MESVTFYEEIDLPRTDDVIAQLERILTSESFNLPDRAKRFLRYVVTETLEGRSHYLKAYTIGTTVFGRRNFDAQSDPAVRIEAGRIRRGLEHYYLVSGPGEPVVITIPKGGYVPTFEWGMKKPFASVKAEAVFAPISPAEILPVHSAAQRVSDTFWSAPTLFTAGLSLFFATVILATVVQSFFHETAPLNFGEGRATIAVETFGYPSDDKKLQSIAQGTTAEVVANLVKFNEILVIAPADQSDGQQPSDARYSLEGTLRNHEDKVRSGIRLVRQSDRAVVWATSYDMDLTIQTALEAESEVAEKIATAVARPFGVIFSSDTSVSAGWEAYECALAYYSYRRAMTASALTTAQGCLIALGQSNPKDATSMALLSLTQIDQVRFAEKLGSPAPTDGLAKAAELAQRAAMIDPQNARVLQALMLSYFFNNNVAAALDAGAAAYALNPNDTEVAGEYGLRLAFNGRWETGCELVSKAVNDGGGPTGYYEVGMALCAFMRGDLQAAELWSRMSDLSYNPMHRVVLAAILGASGKTSQARHELDWLQAHAPSLMLTIVSQVKGRLARPEDREKIFSGLRAAGAEITAKQALN</sequence>
<dbReference type="AlphaFoldDB" id="A0A7X0D344"/>
<protein>
    <submittedName>
        <fullName evidence="1">TolB-like protein</fullName>
    </submittedName>
</protein>
<organism evidence="1 2">
    <name type="scientific">Rhizobium wenxiniae</name>
    <dbReference type="NCBI Taxonomy" id="1737357"/>
    <lineage>
        <taxon>Bacteria</taxon>
        <taxon>Pseudomonadati</taxon>
        <taxon>Pseudomonadota</taxon>
        <taxon>Alphaproteobacteria</taxon>
        <taxon>Hyphomicrobiales</taxon>
        <taxon>Rhizobiaceae</taxon>
        <taxon>Rhizobium/Agrobacterium group</taxon>
        <taxon>Rhizobium</taxon>
    </lineage>
</organism>
<gene>
    <name evidence="1" type="ORF">HNQ72_006075</name>
</gene>
<dbReference type="InterPro" id="IPR011990">
    <property type="entry name" value="TPR-like_helical_dom_sf"/>
</dbReference>
<reference evidence="1 2" key="1">
    <citation type="submission" date="2020-08" db="EMBL/GenBank/DDBJ databases">
        <title>Genomic Encyclopedia of Type Strains, Phase IV (KMG-IV): sequencing the most valuable type-strain genomes for metagenomic binning, comparative biology and taxonomic classification.</title>
        <authorList>
            <person name="Goeker M."/>
        </authorList>
    </citation>
    <scope>NUCLEOTIDE SEQUENCE [LARGE SCALE GENOMIC DNA]</scope>
    <source>
        <strain evidence="1 2">DSM 100734</strain>
    </source>
</reference>
<dbReference type="Proteomes" id="UP000547879">
    <property type="component" value="Unassembled WGS sequence"/>
</dbReference>
<evidence type="ECO:0000313" key="1">
    <source>
        <dbReference type="EMBL" id="MBB6166224.1"/>
    </source>
</evidence>
<name>A0A7X0D344_9HYPH</name>
<dbReference type="RefSeq" id="WP_183998143.1">
    <property type="nucleotide sequence ID" value="NZ_BMHW01000018.1"/>
</dbReference>
<proteinExistence type="predicted"/>
<accession>A0A7X0D344</accession>
<keyword evidence="2" id="KW-1185">Reference proteome</keyword>